<keyword evidence="9" id="KW-1185">Reference proteome</keyword>
<comment type="similarity">
    <text evidence="1">Belongs to the GMC oxidoreductase family.</text>
</comment>
<evidence type="ECO:0000313" key="8">
    <source>
        <dbReference type="EnsemblMetazoa" id="CPIJ005120-PA"/>
    </source>
</evidence>
<accession>B0WDB7</accession>
<feature type="chain" id="PRO_5011934788" evidence="4">
    <location>
        <begin position="16"/>
        <end position="603"/>
    </location>
</feature>
<feature type="binding site" evidence="3">
    <location>
        <position position="255"/>
    </location>
    <ligand>
        <name>FAD</name>
        <dbReference type="ChEBI" id="CHEBI:57692"/>
    </ligand>
</feature>
<reference evidence="8" key="2">
    <citation type="submission" date="2021-02" db="UniProtKB">
        <authorList>
            <consortium name="EnsemblMetazoa"/>
        </authorList>
    </citation>
    <scope>IDENTIFICATION</scope>
    <source>
        <strain evidence="8">JHB</strain>
    </source>
</reference>
<dbReference type="HOGENOM" id="CLU_002865_7_0_1"/>
<dbReference type="SUPFAM" id="SSF54373">
    <property type="entry name" value="FAD-linked reductases, C-terminal domain"/>
    <property type="match status" value="1"/>
</dbReference>
<dbReference type="PIRSF" id="PIRSF000137">
    <property type="entry name" value="Alcohol_oxidase"/>
    <property type="match status" value="1"/>
</dbReference>
<dbReference type="Pfam" id="PF00732">
    <property type="entry name" value="GMC_oxred_N"/>
    <property type="match status" value="1"/>
</dbReference>
<dbReference type="Gene3D" id="3.30.560.10">
    <property type="entry name" value="Glucose Oxidase, domain 3"/>
    <property type="match status" value="1"/>
</dbReference>
<reference evidence="7" key="1">
    <citation type="submission" date="2007-03" db="EMBL/GenBank/DDBJ databases">
        <title>Annotation of Culex pipiens quinquefasciatus.</title>
        <authorList>
            <consortium name="The Broad Institute Genome Sequencing Platform"/>
            <person name="Atkinson P.W."/>
            <person name="Hemingway J."/>
            <person name="Christensen B.M."/>
            <person name="Higgs S."/>
            <person name="Kodira C."/>
            <person name="Hannick L."/>
            <person name="Megy K."/>
            <person name="O'Leary S."/>
            <person name="Pearson M."/>
            <person name="Haas B.J."/>
            <person name="Mauceli E."/>
            <person name="Wortman J.R."/>
            <person name="Lee N.H."/>
            <person name="Guigo R."/>
            <person name="Stanke M."/>
            <person name="Alvarado L."/>
            <person name="Amedeo P."/>
            <person name="Antoine C.H."/>
            <person name="Arensburger P."/>
            <person name="Bidwell S.L."/>
            <person name="Crawford M."/>
            <person name="Camaro F."/>
            <person name="Devon K."/>
            <person name="Engels R."/>
            <person name="Hammond M."/>
            <person name="Howarth C."/>
            <person name="Koehrsen M."/>
            <person name="Lawson D."/>
            <person name="Montgomery P."/>
            <person name="Nene V."/>
            <person name="Nusbaum C."/>
            <person name="Puiu D."/>
            <person name="Romero-Severson J."/>
            <person name="Severson D.W."/>
            <person name="Shumway M."/>
            <person name="Sisk P."/>
            <person name="Stolte C."/>
            <person name="Zeng Q."/>
            <person name="Eisenstadt E."/>
            <person name="Fraser-Liggett C."/>
            <person name="Strausberg R."/>
            <person name="Galagan J."/>
            <person name="Birren B."/>
            <person name="Collins F.H."/>
        </authorList>
    </citation>
    <scope>NUCLEOTIDE SEQUENCE [LARGE SCALE GENOMIC DNA]</scope>
    <source>
        <strain evidence="7">JHB</strain>
    </source>
</reference>
<dbReference type="eggNOG" id="KOG1238">
    <property type="taxonomic scope" value="Eukaryota"/>
</dbReference>
<feature type="signal peptide" evidence="4">
    <location>
        <begin position="1"/>
        <end position="15"/>
    </location>
</feature>
<keyword evidence="3" id="KW-0285">Flavoprotein</keyword>
<feature type="active site" description="Proton donor" evidence="2">
    <location>
        <position position="532"/>
    </location>
</feature>
<comment type="cofactor">
    <cofactor evidence="3">
        <name>FAD</name>
        <dbReference type="ChEBI" id="CHEBI:57692"/>
    </cofactor>
</comment>
<dbReference type="EnsemblMetazoa" id="CPIJ005120-RA">
    <property type="protein sequence ID" value="CPIJ005120-PA"/>
    <property type="gene ID" value="CPIJ005120"/>
</dbReference>
<dbReference type="InterPro" id="IPR007867">
    <property type="entry name" value="GMC_OxRtase_C"/>
</dbReference>
<sequence length="603" mass="66263">MTAGILPLLLALSSEAPLGDLNAAFGNFSAEYLYGDSGARMPDVEAFRAEYDFIVIGAGTPGCVQANRLSENGNWNVLLLEAGREESLVQSVPLTAAAFYGRIGNNWEYPSEPMETACKGGPGGACLGFKGRGLGGTSSHNFMLYTRSHQRDFDGWASDGNYGWSYREVLPYFLKAESSYVKVSSNTFETPMINSVLEVAREFGYRAINPFDKVQLGFYRASTTTLKGQRYSAARAYLHPVCNRGNLHISMNSIVTKILIDPVTKVAYGVEFTKNGVSHTIRTKKEIILSAGVIASPQLLMLSGIGPRHHLKTLSIPVIKSLDVGYNLHDHYGYAQLRFKLRNPGTFEPHKTIAQQFDEYISNGTGPFSSPAGFDVLAFMKTRSSDLPSDYPDVELMVKTVSLDKSTTNKQLQYLGLEEALKHSSLLVNPSDDTLSMVILLMSPKSRGRVWLNSSNPFDKPRMDPNFFDHPHDLTTVIEGIQLGIRMGESRSLSKYGPMIDRTPTAGCEHLIFGSDEYWRCSIRQQGSVLGHQCGTCKMGPKSDPSAVVNPELQVHGVGNLRVADASILPGPLAGHPNAALFMVGEKLSDFIKEYWNGCVWKK</sequence>
<proteinExistence type="inferred from homology"/>
<dbReference type="OrthoDB" id="269227at2759"/>
<dbReference type="STRING" id="7176.B0WDB7"/>
<dbReference type="VEuPathDB" id="VectorBase:CQUJHB017294"/>
<name>B0WDB7_CULQU</name>
<evidence type="ECO:0000259" key="5">
    <source>
        <dbReference type="Pfam" id="PF00732"/>
    </source>
</evidence>
<organism>
    <name type="scientific">Culex quinquefasciatus</name>
    <name type="common">Southern house mosquito</name>
    <name type="synonym">Culex pungens</name>
    <dbReference type="NCBI Taxonomy" id="7176"/>
    <lineage>
        <taxon>Eukaryota</taxon>
        <taxon>Metazoa</taxon>
        <taxon>Ecdysozoa</taxon>
        <taxon>Arthropoda</taxon>
        <taxon>Hexapoda</taxon>
        <taxon>Insecta</taxon>
        <taxon>Pterygota</taxon>
        <taxon>Neoptera</taxon>
        <taxon>Endopterygota</taxon>
        <taxon>Diptera</taxon>
        <taxon>Nematocera</taxon>
        <taxon>Culicoidea</taxon>
        <taxon>Culicidae</taxon>
        <taxon>Culicinae</taxon>
        <taxon>Culicini</taxon>
        <taxon>Culex</taxon>
        <taxon>Culex</taxon>
    </lineage>
</organism>
<feature type="domain" description="Glucose-methanol-choline oxidoreductase N-terminal" evidence="5">
    <location>
        <begin position="51"/>
        <end position="332"/>
    </location>
</feature>
<dbReference type="InParanoid" id="B0WDB7"/>
<evidence type="ECO:0000256" key="2">
    <source>
        <dbReference type="PIRSR" id="PIRSR000137-1"/>
    </source>
</evidence>
<keyword evidence="4" id="KW-0732">Signal</keyword>
<dbReference type="VEuPathDB" id="VectorBase:CPIJ005120"/>
<dbReference type="AlphaFoldDB" id="B0WDB7"/>
<feature type="binding site" evidence="3">
    <location>
        <position position="137"/>
    </location>
    <ligand>
        <name>FAD</name>
        <dbReference type="ChEBI" id="CHEBI:57692"/>
    </ligand>
</feature>
<dbReference type="OMA" id="FDARFIK"/>
<dbReference type="KEGG" id="cqu:CpipJ_CPIJ005120"/>
<evidence type="ECO:0000256" key="1">
    <source>
        <dbReference type="ARBA" id="ARBA00010790"/>
    </source>
</evidence>
<dbReference type="Pfam" id="PF05199">
    <property type="entry name" value="GMC_oxred_C"/>
    <property type="match status" value="1"/>
</dbReference>
<dbReference type="InterPro" id="IPR012132">
    <property type="entry name" value="GMC_OxRdtase"/>
</dbReference>
<evidence type="ECO:0000256" key="3">
    <source>
        <dbReference type="PIRSR" id="PIRSR000137-2"/>
    </source>
</evidence>
<dbReference type="InterPro" id="IPR000172">
    <property type="entry name" value="GMC_OxRdtase_N"/>
</dbReference>
<dbReference type="GO" id="GO:0016614">
    <property type="term" value="F:oxidoreductase activity, acting on CH-OH group of donors"/>
    <property type="evidence" value="ECO:0007669"/>
    <property type="project" value="InterPro"/>
</dbReference>
<dbReference type="Proteomes" id="UP000002320">
    <property type="component" value="Unassembled WGS sequence"/>
</dbReference>
<keyword evidence="3" id="KW-0274">FAD</keyword>
<dbReference type="Gene3D" id="3.50.50.60">
    <property type="entry name" value="FAD/NAD(P)-binding domain"/>
    <property type="match status" value="1"/>
</dbReference>
<feature type="active site" description="Proton acceptor" evidence="2">
    <location>
        <position position="576"/>
    </location>
</feature>
<dbReference type="SUPFAM" id="SSF51905">
    <property type="entry name" value="FAD/NAD(P)-binding domain"/>
    <property type="match status" value="1"/>
</dbReference>
<evidence type="ECO:0000313" key="7">
    <source>
        <dbReference type="EMBL" id="EDS44430.1"/>
    </source>
</evidence>
<dbReference type="InterPro" id="IPR036188">
    <property type="entry name" value="FAD/NAD-bd_sf"/>
</dbReference>
<evidence type="ECO:0000256" key="4">
    <source>
        <dbReference type="SAM" id="SignalP"/>
    </source>
</evidence>
<dbReference type="GO" id="GO:0050660">
    <property type="term" value="F:flavin adenine dinucleotide binding"/>
    <property type="evidence" value="ECO:0007669"/>
    <property type="project" value="InterPro"/>
</dbReference>
<gene>
    <name evidence="8" type="primary">6036697</name>
    <name evidence="7" type="ORF">CpipJ_CPIJ005120</name>
</gene>
<evidence type="ECO:0000313" key="9">
    <source>
        <dbReference type="Proteomes" id="UP000002320"/>
    </source>
</evidence>
<protein>
    <submittedName>
        <fullName evidence="7">Choline dehydrogenase, mitochondrial</fullName>
    </submittedName>
</protein>
<feature type="domain" description="Glucose-methanol-choline oxidoreductase C-terminal" evidence="6">
    <location>
        <begin position="444"/>
        <end position="585"/>
    </location>
</feature>
<dbReference type="EMBL" id="DS231896">
    <property type="protein sequence ID" value="EDS44430.1"/>
    <property type="molecule type" value="Genomic_DNA"/>
</dbReference>
<dbReference type="PANTHER" id="PTHR11552:SF216">
    <property type="entry name" value="GLUCOSE-METHANOL-CHOLINE OXIDOREDUCTASE N-TERMINAL DOMAIN-CONTAINING PROTEIN"/>
    <property type="match status" value="1"/>
</dbReference>
<dbReference type="PANTHER" id="PTHR11552">
    <property type="entry name" value="GLUCOSE-METHANOL-CHOLINE GMC OXIDOREDUCTASE"/>
    <property type="match status" value="1"/>
</dbReference>
<evidence type="ECO:0000259" key="6">
    <source>
        <dbReference type="Pfam" id="PF05199"/>
    </source>
</evidence>